<dbReference type="InterPro" id="IPR036770">
    <property type="entry name" value="Ankyrin_rpt-contain_sf"/>
</dbReference>
<dbReference type="Proteomes" id="UP000007879">
    <property type="component" value="Unassembled WGS sequence"/>
</dbReference>
<protein>
    <submittedName>
        <fullName evidence="1">Uncharacterized protein</fullName>
    </submittedName>
</protein>
<reference evidence="1" key="2">
    <citation type="submission" date="2024-06" db="UniProtKB">
        <authorList>
            <consortium name="EnsemblMetazoa"/>
        </authorList>
    </citation>
    <scope>IDENTIFICATION</scope>
</reference>
<name>A0AAN0J435_AMPQE</name>
<reference evidence="2" key="1">
    <citation type="journal article" date="2010" name="Nature">
        <title>The Amphimedon queenslandica genome and the evolution of animal complexity.</title>
        <authorList>
            <person name="Srivastava M."/>
            <person name="Simakov O."/>
            <person name="Chapman J."/>
            <person name="Fahey B."/>
            <person name="Gauthier M.E."/>
            <person name="Mitros T."/>
            <person name="Richards G.S."/>
            <person name="Conaco C."/>
            <person name="Dacre M."/>
            <person name="Hellsten U."/>
            <person name="Larroux C."/>
            <person name="Putnam N.H."/>
            <person name="Stanke M."/>
            <person name="Adamska M."/>
            <person name="Darling A."/>
            <person name="Degnan S.M."/>
            <person name="Oakley T.H."/>
            <person name="Plachetzki D.C."/>
            <person name="Zhai Y."/>
            <person name="Adamski M."/>
            <person name="Calcino A."/>
            <person name="Cummins S.F."/>
            <person name="Goodstein D.M."/>
            <person name="Harris C."/>
            <person name="Jackson D.J."/>
            <person name="Leys S.P."/>
            <person name="Shu S."/>
            <person name="Woodcroft B.J."/>
            <person name="Vervoort M."/>
            <person name="Kosik K.S."/>
            <person name="Manning G."/>
            <person name="Degnan B.M."/>
            <person name="Rokhsar D.S."/>
        </authorList>
    </citation>
    <scope>NUCLEOTIDE SEQUENCE [LARGE SCALE GENOMIC DNA]</scope>
</reference>
<keyword evidence="2" id="KW-1185">Reference proteome</keyword>
<dbReference type="SUPFAM" id="SSF48403">
    <property type="entry name" value="Ankyrin repeat"/>
    <property type="match status" value="1"/>
</dbReference>
<dbReference type="AlphaFoldDB" id="A0AAN0J435"/>
<dbReference type="Gene3D" id="1.25.40.20">
    <property type="entry name" value="Ankyrin repeat-containing domain"/>
    <property type="match status" value="1"/>
</dbReference>
<organism evidence="1 2">
    <name type="scientific">Amphimedon queenslandica</name>
    <name type="common">Sponge</name>
    <dbReference type="NCBI Taxonomy" id="400682"/>
    <lineage>
        <taxon>Eukaryota</taxon>
        <taxon>Metazoa</taxon>
        <taxon>Porifera</taxon>
        <taxon>Demospongiae</taxon>
        <taxon>Heteroscleromorpha</taxon>
        <taxon>Haplosclerida</taxon>
        <taxon>Niphatidae</taxon>
        <taxon>Amphimedon</taxon>
    </lineage>
</organism>
<dbReference type="KEGG" id="aqu:109581800"/>
<dbReference type="RefSeq" id="XP_019851760.1">
    <property type="nucleotide sequence ID" value="XM_019996201.1"/>
</dbReference>
<evidence type="ECO:0000313" key="2">
    <source>
        <dbReference type="Proteomes" id="UP000007879"/>
    </source>
</evidence>
<evidence type="ECO:0000313" key="1">
    <source>
        <dbReference type="EnsemblMetazoa" id="XP_019851760.1"/>
    </source>
</evidence>
<dbReference type="GeneID" id="109581800"/>
<dbReference type="EnsemblMetazoa" id="XM_019996201.1">
    <property type="protein sequence ID" value="XP_019851760.1"/>
    <property type="gene ID" value="LOC109581800"/>
</dbReference>
<proteinExistence type="predicted"/>
<accession>A0AAN0J435</accession>
<sequence length="557" mass="62394">MHVSKFSLHFATINLATIHTSLNNLWCFYFYVNFLAVNCNMLKINLLVSHSYGWNMQYAVLKAILIGSKSFEYVTVEEMLAELVDLLAGNAPIISQFTNDAFLSGLIVEATGCTPYERADKIFSSVLATLKFHPNPRRVFSSLITSLKKVGLNDMAFKLIENLRIKGGHIDHNPEHYHTEQLSSSSEFEVASNIKNVYAQEKFGIKSRAFKLMDKLRIRRSRNYPKLEQQPLVSKQPIQSVDVTAQSHTSGLMAITESQSSTPTTVIELCSKSEVATNIGSLHCHFVSLDTNIRDEFKKLVKNEKVELKAVASSAAAYLSIEVTTLRYSDQVDELFDSLQAHYDFLNCGLLKHLTDTFLSIAQTELTQYIDSVDKISESSQLKHIWSAIKENSSLSEAASPTTNYQTKLINVKLSDRWKEMTLSTLKAVLKYYFGVMSDLFSHASFDYGSFVVTFLLPASQSQSLVDIIIDKTNSMSRLGILEVVVDNTIIPMRKEDNTASFNASLHQSVILGASFEVSILLQLGADPNSKNEKGKSAVEIAIEEGHTHVKFFWRVS</sequence>